<dbReference type="Pfam" id="PF05742">
    <property type="entry name" value="TANGO2"/>
    <property type="match status" value="1"/>
</dbReference>
<protein>
    <submittedName>
        <fullName evidence="1">NRDE family protein</fullName>
    </submittedName>
</protein>
<accession>A0A7H0VF66</accession>
<dbReference type="Proteomes" id="UP000516305">
    <property type="component" value="Chromosome"/>
</dbReference>
<evidence type="ECO:0000313" key="2">
    <source>
        <dbReference type="Proteomes" id="UP000516305"/>
    </source>
</evidence>
<dbReference type="RefSeq" id="WP_210758891.1">
    <property type="nucleotide sequence ID" value="NZ_CP060139.1"/>
</dbReference>
<dbReference type="KEGG" id="chyd:H4K34_00575"/>
<sequence length="235" mass="27266">MCSLSYIPQAEGYILSHNRDELPNRESSSRIIDEDGLRGKFHFPQDLKAGGTWMGAHESGWSACLLNGGSVPYLRKLPYRHSRGKVLIDFLEDPNIDAFQRIDYQGVEPFTLILSKAGELWQLEHNPDGDIWNRLDPTQSHFWSSTKLYHSNIREARKYRFEQWLHQQKLAKASDLRQFHLDPQRSPREGGLLLGPNFPLKTVSFCQVNHQGSEIQFQYDYLLKGLSDQINWPIR</sequence>
<keyword evidence="2" id="KW-1185">Reference proteome</keyword>
<proteinExistence type="predicted"/>
<name>A0A7H0VF66_9FLAO</name>
<evidence type="ECO:0000313" key="1">
    <source>
        <dbReference type="EMBL" id="QNR24364.1"/>
    </source>
</evidence>
<reference evidence="1 2" key="1">
    <citation type="submission" date="2020-08" db="EMBL/GenBank/DDBJ databases">
        <title>Croceimicrobium hydrocarbonivorans gen. nov., sp. nov., a novel marine bacterium isolated from a bacterial consortium that degrades polyethylene terephthalate.</title>
        <authorList>
            <person name="Liu R."/>
        </authorList>
    </citation>
    <scope>NUCLEOTIDE SEQUENCE [LARGE SCALE GENOMIC DNA]</scope>
    <source>
        <strain evidence="1 2">A20-9</strain>
    </source>
</reference>
<organism evidence="1 2">
    <name type="scientific">Croceimicrobium hydrocarbonivorans</name>
    <dbReference type="NCBI Taxonomy" id="2761580"/>
    <lineage>
        <taxon>Bacteria</taxon>
        <taxon>Pseudomonadati</taxon>
        <taxon>Bacteroidota</taxon>
        <taxon>Flavobacteriia</taxon>
        <taxon>Flavobacteriales</taxon>
        <taxon>Owenweeksiaceae</taxon>
        <taxon>Croceimicrobium</taxon>
    </lineage>
</organism>
<dbReference type="InterPro" id="IPR008551">
    <property type="entry name" value="TANGO2"/>
</dbReference>
<dbReference type="EMBL" id="CP060139">
    <property type="protein sequence ID" value="QNR24364.1"/>
    <property type="molecule type" value="Genomic_DNA"/>
</dbReference>
<dbReference type="Gene3D" id="3.60.60.10">
    <property type="entry name" value="Penicillin V Acylase, Chain A"/>
    <property type="match status" value="1"/>
</dbReference>
<gene>
    <name evidence="1" type="ORF">H4K34_00575</name>
</gene>
<dbReference type="AlphaFoldDB" id="A0A7H0VF66"/>